<comment type="caution">
    <text evidence="2">The sequence shown here is derived from an EMBL/GenBank/DDBJ whole genome shotgun (WGS) entry which is preliminary data.</text>
</comment>
<protein>
    <submittedName>
        <fullName evidence="2">Uncharacterized protein</fullName>
    </submittedName>
</protein>
<feature type="transmembrane region" description="Helical" evidence="1">
    <location>
        <begin position="170"/>
        <end position="193"/>
    </location>
</feature>
<dbReference type="Proteomes" id="UP000825890">
    <property type="component" value="Unassembled WGS sequence"/>
</dbReference>
<dbReference type="EMBL" id="BOLY01000002">
    <property type="protein sequence ID" value="GIZ41007.1"/>
    <property type="molecule type" value="Genomic_DNA"/>
</dbReference>
<keyword evidence="3" id="KW-1185">Reference proteome</keyword>
<evidence type="ECO:0000256" key="1">
    <source>
        <dbReference type="SAM" id="Phobius"/>
    </source>
</evidence>
<reference evidence="2 3" key="1">
    <citation type="submission" date="2021-01" db="EMBL/GenBank/DDBJ databases">
        <title>Cercospora kikuchii MAFF 305040 whole genome shotgun sequence.</title>
        <authorList>
            <person name="Kashiwa T."/>
            <person name="Suzuki T."/>
        </authorList>
    </citation>
    <scope>NUCLEOTIDE SEQUENCE [LARGE SCALE GENOMIC DNA]</scope>
    <source>
        <strain evidence="2 3">MAFF 305040</strain>
    </source>
</reference>
<keyword evidence="1" id="KW-0812">Transmembrane</keyword>
<dbReference type="AlphaFoldDB" id="A0A9P3CD17"/>
<evidence type="ECO:0000313" key="2">
    <source>
        <dbReference type="EMBL" id="GIZ41007.1"/>
    </source>
</evidence>
<keyword evidence="1" id="KW-1133">Transmembrane helix</keyword>
<feature type="transmembrane region" description="Helical" evidence="1">
    <location>
        <begin position="110"/>
        <end position="126"/>
    </location>
</feature>
<name>A0A9P3CD17_9PEZI</name>
<feature type="transmembrane region" description="Helical" evidence="1">
    <location>
        <begin position="267"/>
        <end position="288"/>
    </location>
</feature>
<accession>A0A9P3CD17</accession>
<evidence type="ECO:0000313" key="3">
    <source>
        <dbReference type="Proteomes" id="UP000825890"/>
    </source>
</evidence>
<dbReference type="GeneID" id="68289900"/>
<sequence length="299" mass="32962">MACTNLSSRYDFGEYVSLLQQGGQVDRLLIQSCRREVCTALWGQGNPDISGVGMIVSYALEHGFGLLFVLFDFASVGLCTGLASMDPLFEGKPLGDPSTPIDKRQQDKRFALLLVCWLLAFYPFYSKLNNVFGPSKISDSAGSDISVEQFGVVQEICFEGVTPISHSEDLFMSALSILAYIPLSLLIIGRILFLGIQKHHDESKFYLRLRSLGQGLAGRWIKSITLGCLGLTPLLACGLLWTIIRVVQFQNELGKAVGSSDADQQWTFGQVVAVLLFTPVLVECWMLFGEKKVGILEKM</sequence>
<organism evidence="2 3">
    <name type="scientific">Cercospora kikuchii</name>
    <dbReference type="NCBI Taxonomy" id="84275"/>
    <lineage>
        <taxon>Eukaryota</taxon>
        <taxon>Fungi</taxon>
        <taxon>Dikarya</taxon>
        <taxon>Ascomycota</taxon>
        <taxon>Pezizomycotina</taxon>
        <taxon>Dothideomycetes</taxon>
        <taxon>Dothideomycetidae</taxon>
        <taxon>Mycosphaerellales</taxon>
        <taxon>Mycosphaerellaceae</taxon>
        <taxon>Cercospora</taxon>
    </lineage>
</organism>
<dbReference type="RefSeq" id="XP_044655494.1">
    <property type="nucleotide sequence ID" value="XM_044799559.1"/>
</dbReference>
<feature type="transmembrane region" description="Helical" evidence="1">
    <location>
        <begin position="224"/>
        <end position="247"/>
    </location>
</feature>
<gene>
    <name evidence="2" type="ORF">CKM354_000432500</name>
</gene>
<proteinExistence type="predicted"/>
<keyword evidence="1" id="KW-0472">Membrane</keyword>
<dbReference type="OrthoDB" id="4582561at2759"/>